<dbReference type="EMBL" id="LAZR01002738">
    <property type="protein sequence ID" value="KKN26215.1"/>
    <property type="molecule type" value="Genomic_DNA"/>
</dbReference>
<evidence type="ECO:0000313" key="2">
    <source>
        <dbReference type="EMBL" id="KKN26215.1"/>
    </source>
</evidence>
<gene>
    <name evidence="2" type="ORF">LCGC14_0877030</name>
</gene>
<name>A0A0F9P304_9ZZZZ</name>
<comment type="caution">
    <text evidence="2">The sequence shown here is derived from an EMBL/GenBank/DDBJ whole genome shotgun (WGS) entry which is preliminary data.</text>
</comment>
<feature type="region of interest" description="Disordered" evidence="1">
    <location>
        <begin position="96"/>
        <end position="115"/>
    </location>
</feature>
<accession>A0A0F9P304</accession>
<evidence type="ECO:0000256" key="1">
    <source>
        <dbReference type="SAM" id="MobiDB-lite"/>
    </source>
</evidence>
<protein>
    <submittedName>
        <fullName evidence="2">Uncharacterized protein</fullName>
    </submittedName>
</protein>
<dbReference type="AlphaFoldDB" id="A0A0F9P304"/>
<proteinExistence type="predicted"/>
<sequence length="115" mass="12983">MEPSNPQDKELIKLFERGKYLYDLTFSPGWDVLLDMMESIVAESEANLFNSTSSDPQVIVAYQKRANAYRAFFHRFQLDVNEAIRVAREVPLAATQNPLPGADEGLDTGPKDVVY</sequence>
<organism evidence="2">
    <name type="scientific">marine sediment metagenome</name>
    <dbReference type="NCBI Taxonomy" id="412755"/>
    <lineage>
        <taxon>unclassified sequences</taxon>
        <taxon>metagenomes</taxon>
        <taxon>ecological metagenomes</taxon>
    </lineage>
</organism>
<reference evidence="2" key="1">
    <citation type="journal article" date="2015" name="Nature">
        <title>Complex archaea that bridge the gap between prokaryotes and eukaryotes.</title>
        <authorList>
            <person name="Spang A."/>
            <person name="Saw J.H."/>
            <person name="Jorgensen S.L."/>
            <person name="Zaremba-Niedzwiedzka K."/>
            <person name="Martijn J."/>
            <person name="Lind A.E."/>
            <person name="van Eijk R."/>
            <person name="Schleper C."/>
            <person name="Guy L."/>
            <person name="Ettema T.J."/>
        </authorList>
    </citation>
    <scope>NUCLEOTIDE SEQUENCE</scope>
</reference>